<dbReference type="Gene3D" id="4.10.280.110">
    <property type="entry name" value="Pre-mRNA processing factor 4 domain"/>
    <property type="match status" value="1"/>
</dbReference>
<evidence type="ECO:0000256" key="2">
    <source>
        <dbReference type="ARBA" id="ARBA00008137"/>
    </source>
</evidence>
<evidence type="ECO:0000259" key="9">
    <source>
        <dbReference type="SMART" id="SM00500"/>
    </source>
</evidence>
<feature type="compositionally biased region" description="Polar residues" evidence="8">
    <location>
        <begin position="86"/>
        <end position="95"/>
    </location>
</feature>
<evidence type="ECO:0000313" key="11">
    <source>
        <dbReference type="Proteomes" id="UP000521872"/>
    </source>
</evidence>
<keyword evidence="6" id="KW-0508">mRNA splicing</keyword>
<keyword evidence="4" id="KW-0507">mRNA processing</keyword>
<dbReference type="Proteomes" id="UP000521872">
    <property type="component" value="Unassembled WGS sequence"/>
</dbReference>
<dbReference type="Pfam" id="PF08799">
    <property type="entry name" value="PRP4"/>
    <property type="match status" value="1"/>
</dbReference>
<dbReference type="SUPFAM" id="SSF47938">
    <property type="entry name" value="Functional domain of the splicing factor Prp18"/>
    <property type="match status" value="1"/>
</dbReference>
<dbReference type="SUPFAM" id="SSF158230">
    <property type="entry name" value="PRP4-like"/>
    <property type="match status" value="1"/>
</dbReference>
<dbReference type="PANTHER" id="PTHR13007">
    <property type="entry name" value="PRE-MRNA SPLICING FACTOR-RELATED"/>
    <property type="match status" value="1"/>
</dbReference>
<feature type="compositionally biased region" description="Basic and acidic residues" evidence="8">
    <location>
        <begin position="75"/>
        <end position="85"/>
    </location>
</feature>
<sequence>MDLVNLNALLTHSMDLLKAEIASKRKALQEEPIAEGRPTKYMRRGEIERLREEKERREREEKAKQEAAAQKVTKPVREKSKEIQSSREPSASASPTPFLRDTESPKPPESSFNLSNEETIRRLRAKGQPIRLFGELDKDRRLRLRALELIEEKGHDRQGGQNDFKKALEDVENSERELRNKSTKGKRKDDDPGANSVLDLNLLKTDPDKLYPLIYYALKRTLKEWEEAMDERPDHVKRTTQGKLAAATQVQSAENLKPLFKTLRSRSLPPDMLARMAEIVHYMQKRQYQRANDSYLRLSIGNAPWPIGVTMVGIHERSAREKISADQVAHVLNDEVSRKYIQSLKRLLTFSQTKYPPADISQLMG</sequence>
<feature type="region of interest" description="Disordered" evidence="8">
    <location>
        <begin position="169"/>
        <end position="196"/>
    </location>
</feature>
<feature type="region of interest" description="Disordered" evidence="8">
    <location>
        <begin position="27"/>
        <end position="120"/>
    </location>
</feature>
<dbReference type="Pfam" id="PF02840">
    <property type="entry name" value="Prp18"/>
    <property type="match status" value="1"/>
</dbReference>
<evidence type="ECO:0000256" key="7">
    <source>
        <dbReference type="ARBA" id="ARBA00023242"/>
    </source>
</evidence>
<dbReference type="InterPro" id="IPR036285">
    <property type="entry name" value="PRP4-like_sf"/>
</dbReference>
<reference evidence="10 11" key="1">
    <citation type="submission" date="2019-12" db="EMBL/GenBank/DDBJ databases">
        <authorList>
            <person name="Floudas D."/>
            <person name="Bentzer J."/>
            <person name="Ahren D."/>
            <person name="Johansson T."/>
            <person name="Persson P."/>
            <person name="Tunlid A."/>
        </authorList>
    </citation>
    <scope>NUCLEOTIDE SEQUENCE [LARGE SCALE GENOMIC DNA]</scope>
    <source>
        <strain evidence="10 11">CBS 102.39</strain>
    </source>
</reference>
<evidence type="ECO:0000256" key="5">
    <source>
        <dbReference type="ARBA" id="ARBA00022728"/>
    </source>
</evidence>
<evidence type="ECO:0000256" key="1">
    <source>
        <dbReference type="ARBA" id="ARBA00004123"/>
    </source>
</evidence>
<dbReference type="InterPro" id="IPR014906">
    <property type="entry name" value="PRP4-like"/>
</dbReference>
<evidence type="ECO:0000256" key="3">
    <source>
        <dbReference type="ARBA" id="ARBA00018242"/>
    </source>
</evidence>
<accession>A0A8H4QNV2</accession>
<feature type="compositionally biased region" description="Basic and acidic residues" evidence="8">
    <location>
        <begin position="169"/>
        <end position="180"/>
    </location>
</feature>
<keyword evidence="5" id="KW-0747">Spliceosome</keyword>
<dbReference type="GO" id="GO:0046540">
    <property type="term" value="C:U4/U6 x U5 tri-snRNP complex"/>
    <property type="evidence" value="ECO:0007669"/>
    <property type="project" value="TreeGrafter"/>
</dbReference>
<gene>
    <name evidence="10" type="ORF">D9613_007695</name>
</gene>
<dbReference type="Gene3D" id="1.20.940.10">
    <property type="entry name" value="Functional domain of the splicing factor Prp18"/>
    <property type="match status" value="1"/>
</dbReference>
<keyword evidence="11" id="KW-1185">Reference proteome</keyword>
<dbReference type="PANTHER" id="PTHR13007:SF19">
    <property type="entry name" value="PRE-MRNA-SPLICING FACTOR 18"/>
    <property type="match status" value="1"/>
</dbReference>
<dbReference type="InterPro" id="IPR039979">
    <property type="entry name" value="PRPF18"/>
</dbReference>
<organism evidence="10 11">
    <name type="scientific">Agrocybe pediades</name>
    <dbReference type="NCBI Taxonomy" id="84607"/>
    <lineage>
        <taxon>Eukaryota</taxon>
        <taxon>Fungi</taxon>
        <taxon>Dikarya</taxon>
        <taxon>Basidiomycota</taxon>
        <taxon>Agaricomycotina</taxon>
        <taxon>Agaricomycetes</taxon>
        <taxon>Agaricomycetidae</taxon>
        <taxon>Agaricales</taxon>
        <taxon>Agaricineae</taxon>
        <taxon>Strophariaceae</taxon>
        <taxon>Agrocybe</taxon>
    </lineage>
</organism>
<dbReference type="GO" id="GO:0071021">
    <property type="term" value="C:U2-type post-spliceosomal complex"/>
    <property type="evidence" value="ECO:0007669"/>
    <property type="project" value="TreeGrafter"/>
</dbReference>
<evidence type="ECO:0000256" key="4">
    <source>
        <dbReference type="ARBA" id="ARBA00022664"/>
    </source>
</evidence>
<name>A0A8H4QNV2_9AGAR</name>
<proteinExistence type="inferred from homology"/>
<comment type="caution">
    <text evidence="10">The sequence shown here is derived from an EMBL/GenBank/DDBJ whole genome shotgun (WGS) entry which is preliminary data.</text>
</comment>
<evidence type="ECO:0000256" key="6">
    <source>
        <dbReference type="ARBA" id="ARBA00023187"/>
    </source>
</evidence>
<comment type="similarity">
    <text evidence="2">Belongs to the PRP18 family.</text>
</comment>
<dbReference type="EMBL" id="JAACJL010000045">
    <property type="protein sequence ID" value="KAF4614095.1"/>
    <property type="molecule type" value="Genomic_DNA"/>
</dbReference>
<dbReference type="GO" id="GO:0005682">
    <property type="term" value="C:U5 snRNP"/>
    <property type="evidence" value="ECO:0007669"/>
    <property type="project" value="TreeGrafter"/>
</dbReference>
<comment type="subcellular location">
    <subcellularLocation>
        <location evidence="1">Nucleus</location>
    </subcellularLocation>
</comment>
<dbReference type="AlphaFoldDB" id="A0A8H4QNV2"/>
<protein>
    <recommendedName>
        <fullName evidence="3">Pre-mRNA-splicing factor 18</fullName>
    </recommendedName>
</protein>
<evidence type="ECO:0000313" key="10">
    <source>
        <dbReference type="EMBL" id="KAF4614095.1"/>
    </source>
</evidence>
<keyword evidence="7" id="KW-0539">Nucleus</keyword>
<evidence type="ECO:0000256" key="8">
    <source>
        <dbReference type="SAM" id="MobiDB-lite"/>
    </source>
</evidence>
<dbReference type="GO" id="GO:0000350">
    <property type="term" value="P:generation of catalytic spliceosome for second transesterification step"/>
    <property type="evidence" value="ECO:0007669"/>
    <property type="project" value="TreeGrafter"/>
</dbReference>
<dbReference type="InterPro" id="IPR004098">
    <property type="entry name" value="Prp18"/>
</dbReference>
<feature type="compositionally biased region" description="Basic and acidic residues" evidence="8">
    <location>
        <begin position="43"/>
        <end position="65"/>
    </location>
</feature>
<dbReference type="SMART" id="SM00500">
    <property type="entry name" value="SFM"/>
    <property type="match status" value="1"/>
</dbReference>
<feature type="domain" description="Pre-mRNA processing factor 4 (PRP4)-like" evidence="9">
    <location>
        <begin position="114"/>
        <end position="166"/>
    </location>
</feature>